<feature type="transmembrane region" description="Helical" evidence="1">
    <location>
        <begin position="7"/>
        <end position="26"/>
    </location>
</feature>
<evidence type="ECO:0000256" key="1">
    <source>
        <dbReference type="SAM" id="Phobius"/>
    </source>
</evidence>
<keyword evidence="1" id="KW-0812">Transmembrane</keyword>
<reference evidence="2" key="1">
    <citation type="journal article" date="2015" name="Nature">
        <title>Complex archaea that bridge the gap between prokaryotes and eukaryotes.</title>
        <authorList>
            <person name="Spang A."/>
            <person name="Saw J.H."/>
            <person name="Jorgensen S.L."/>
            <person name="Zaremba-Niedzwiedzka K."/>
            <person name="Martijn J."/>
            <person name="Lind A.E."/>
            <person name="van Eijk R."/>
            <person name="Schleper C."/>
            <person name="Guy L."/>
            <person name="Ettema T.J."/>
        </authorList>
    </citation>
    <scope>NUCLEOTIDE SEQUENCE</scope>
</reference>
<sequence length="93" mass="10706">WSTAHLFGSYFLVDLIAYICSFDVWIFHPHPIMDVACFAFALGIIYEAVDETFGKGFIMFGRHWQIKFFDERGFSWEDIGFDLAGCLLAVVII</sequence>
<comment type="caution">
    <text evidence="2">The sequence shown here is derived from an EMBL/GenBank/DDBJ whole genome shotgun (WGS) entry which is preliminary data.</text>
</comment>
<keyword evidence="1" id="KW-1133">Transmembrane helix</keyword>
<evidence type="ECO:0000313" key="2">
    <source>
        <dbReference type="EMBL" id="KKL83961.1"/>
    </source>
</evidence>
<dbReference type="EMBL" id="LAZR01021834">
    <property type="protein sequence ID" value="KKL83961.1"/>
    <property type="molecule type" value="Genomic_DNA"/>
</dbReference>
<accession>A0A0F9G0F6</accession>
<protein>
    <submittedName>
        <fullName evidence="2">Uncharacterized protein</fullName>
    </submittedName>
</protein>
<name>A0A0F9G0F6_9ZZZZ</name>
<organism evidence="2">
    <name type="scientific">marine sediment metagenome</name>
    <dbReference type="NCBI Taxonomy" id="412755"/>
    <lineage>
        <taxon>unclassified sequences</taxon>
        <taxon>metagenomes</taxon>
        <taxon>ecological metagenomes</taxon>
    </lineage>
</organism>
<gene>
    <name evidence="2" type="ORF">LCGC14_1969550</name>
</gene>
<proteinExistence type="predicted"/>
<dbReference type="AlphaFoldDB" id="A0A0F9G0F6"/>
<keyword evidence="1" id="KW-0472">Membrane</keyword>
<feature type="transmembrane region" description="Helical" evidence="1">
    <location>
        <begin position="32"/>
        <end position="49"/>
    </location>
</feature>
<feature type="non-terminal residue" evidence="2">
    <location>
        <position position="1"/>
    </location>
</feature>